<accession>A0AAV2MAA2</accession>
<gene>
    <name evidence="1" type="ORF">KC01_LOCUS36940</name>
</gene>
<protein>
    <submittedName>
        <fullName evidence="1">Uncharacterized protein</fullName>
    </submittedName>
</protein>
<reference evidence="1 2" key="1">
    <citation type="submission" date="2024-04" db="EMBL/GenBank/DDBJ databases">
        <authorList>
            <person name="Waldvogel A.-M."/>
            <person name="Schoenle A."/>
        </authorList>
    </citation>
    <scope>NUCLEOTIDE SEQUENCE [LARGE SCALE GENOMIC DNA]</scope>
</reference>
<organism evidence="1 2">
    <name type="scientific">Knipowitschia caucasica</name>
    <name type="common">Caucasian dwarf goby</name>
    <name type="synonym">Pomatoschistus caucasicus</name>
    <dbReference type="NCBI Taxonomy" id="637954"/>
    <lineage>
        <taxon>Eukaryota</taxon>
        <taxon>Metazoa</taxon>
        <taxon>Chordata</taxon>
        <taxon>Craniata</taxon>
        <taxon>Vertebrata</taxon>
        <taxon>Euteleostomi</taxon>
        <taxon>Actinopterygii</taxon>
        <taxon>Neopterygii</taxon>
        <taxon>Teleostei</taxon>
        <taxon>Neoteleostei</taxon>
        <taxon>Acanthomorphata</taxon>
        <taxon>Gobiaria</taxon>
        <taxon>Gobiiformes</taxon>
        <taxon>Gobioidei</taxon>
        <taxon>Gobiidae</taxon>
        <taxon>Gobiinae</taxon>
        <taxon>Knipowitschia</taxon>
    </lineage>
</organism>
<keyword evidence="2" id="KW-1185">Reference proteome</keyword>
<dbReference type="EMBL" id="OZ035829">
    <property type="protein sequence ID" value="CAL1610292.1"/>
    <property type="molecule type" value="Genomic_DNA"/>
</dbReference>
<dbReference type="AlphaFoldDB" id="A0AAV2MAA2"/>
<evidence type="ECO:0000313" key="1">
    <source>
        <dbReference type="EMBL" id="CAL1610292.1"/>
    </source>
</evidence>
<evidence type="ECO:0000313" key="2">
    <source>
        <dbReference type="Proteomes" id="UP001497482"/>
    </source>
</evidence>
<name>A0AAV2MAA2_KNICA</name>
<sequence length="129" mass="14994">MSFPLINRIAATDKDTLVVTQGKRSVRHFVREAEIVYRGPEKGKKTMSEACDKLVKFLAMAADIDFSGERWIRRMTGNKSPIFIGFNEVVKAKRRWFFVWTKPNCLMLKKSWRSTLKRTLTNHCLVKSP</sequence>
<dbReference type="Proteomes" id="UP001497482">
    <property type="component" value="Chromosome 7"/>
</dbReference>
<proteinExistence type="predicted"/>